<protein>
    <submittedName>
        <fullName evidence="2">Uncharacterized protein</fullName>
    </submittedName>
</protein>
<evidence type="ECO:0000313" key="3">
    <source>
        <dbReference type="Proteomes" id="UP001595690"/>
    </source>
</evidence>
<dbReference type="Proteomes" id="UP001595690">
    <property type="component" value="Unassembled WGS sequence"/>
</dbReference>
<comment type="caution">
    <text evidence="2">The sequence shown here is derived from an EMBL/GenBank/DDBJ whole genome shotgun (WGS) entry which is preliminary data.</text>
</comment>
<organism evidence="2 3">
    <name type="scientific">Lentzea rhizosphaerae</name>
    <dbReference type="NCBI Taxonomy" id="2041025"/>
    <lineage>
        <taxon>Bacteria</taxon>
        <taxon>Bacillati</taxon>
        <taxon>Actinomycetota</taxon>
        <taxon>Actinomycetes</taxon>
        <taxon>Pseudonocardiales</taxon>
        <taxon>Pseudonocardiaceae</taxon>
        <taxon>Lentzea</taxon>
    </lineage>
</organism>
<gene>
    <name evidence="2" type="ORF">ACFOWZ_13365</name>
</gene>
<dbReference type="RefSeq" id="WP_382372181.1">
    <property type="nucleotide sequence ID" value="NZ_JBHRZI010000011.1"/>
</dbReference>
<accession>A0ABV8BR42</accession>
<evidence type="ECO:0000313" key="2">
    <source>
        <dbReference type="EMBL" id="MFC3892465.1"/>
    </source>
</evidence>
<dbReference type="PANTHER" id="PTHR35754:SF2">
    <property type="entry name" value="ATP SYNTHASE SUBUNIT B"/>
    <property type="match status" value="1"/>
</dbReference>
<dbReference type="PANTHER" id="PTHR35754">
    <property type="entry name" value="ATP SYNTHASE SUBUNIT B"/>
    <property type="match status" value="1"/>
</dbReference>
<dbReference type="EMBL" id="JBHRZI010000011">
    <property type="protein sequence ID" value="MFC3892465.1"/>
    <property type="molecule type" value="Genomic_DNA"/>
</dbReference>
<reference evidence="3" key="1">
    <citation type="journal article" date="2019" name="Int. J. Syst. Evol. Microbiol.">
        <title>The Global Catalogue of Microorganisms (GCM) 10K type strain sequencing project: providing services to taxonomists for standard genome sequencing and annotation.</title>
        <authorList>
            <consortium name="The Broad Institute Genomics Platform"/>
            <consortium name="The Broad Institute Genome Sequencing Center for Infectious Disease"/>
            <person name="Wu L."/>
            <person name="Ma J."/>
        </authorList>
    </citation>
    <scope>NUCLEOTIDE SEQUENCE [LARGE SCALE GENOMIC DNA]</scope>
    <source>
        <strain evidence="3">CGMCC 4.7405</strain>
    </source>
</reference>
<sequence length="260" mass="30012">MSRASFEALRKARGIFRDYVLDLYFPAHRLTRWQRLRCIPFLFFIEYLVYRVDAVAENTKRTDLDVDGNADYDKLVRYKKKFAALLHRMGAYNEAVAFELDMGEKYVRLENKATTRGSADHDEVLRLAELRPSDVRLLHGMTFALLGRPVDDKMLKLMWPVEVLADIGNDLLHYEDDVAAGQFNTYDAFVRLYGRAAPQRLRAEIARYEQLMHAELEKFPPDERTALTAVCAQRYRSSTERIPAPQLPGAAGRAEHERAP</sequence>
<feature type="region of interest" description="Disordered" evidence="1">
    <location>
        <begin position="240"/>
        <end position="260"/>
    </location>
</feature>
<proteinExistence type="predicted"/>
<keyword evidence="3" id="KW-1185">Reference proteome</keyword>
<name>A0ABV8BR42_9PSEU</name>
<evidence type="ECO:0000256" key="1">
    <source>
        <dbReference type="SAM" id="MobiDB-lite"/>
    </source>
</evidence>